<dbReference type="SUPFAM" id="SSF81342">
    <property type="entry name" value="Transmembrane di-heme cytochromes"/>
    <property type="match status" value="1"/>
</dbReference>
<keyword evidence="9" id="KW-1185">Reference proteome</keyword>
<feature type="domain" description="Cytochrome b561 bacterial/Ni-hydrogenase" evidence="7">
    <location>
        <begin position="12"/>
        <end position="173"/>
    </location>
</feature>
<dbReference type="PANTHER" id="PTHR30485">
    <property type="entry name" value="NI/FE-HYDROGENASE 1 B-TYPE CYTOCHROME SUBUNIT"/>
    <property type="match status" value="1"/>
</dbReference>
<evidence type="ECO:0000313" key="9">
    <source>
        <dbReference type="Proteomes" id="UP001269144"/>
    </source>
</evidence>
<organism evidence="8 9">
    <name type="scientific">Paracoccus aurantius</name>
    <dbReference type="NCBI Taxonomy" id="3073814"/>
    <lineage>
        <taxon>Bacteria</taxon>
        <taxon>Pseudomonadati</taxon>
        <taxon>Pseudomonadota</taxon>
        <taxon>Alphaproteobacteria</taxon>
        <taxon>Rhodobacterales</taxon>
        <taxon>Paracoccaceae</taxon>
        <taxon>Paracoccus</taxon>
    </lineage>
</organism>
<dbReference type="InterPro" id="IPR051542">
    <property type="entry name" value="Hydrogenase_cytochrome"/>
</dbReference>
<comment type="subcellular location">
    <subcellularLocation>
        <location evidence="1">Cell membrane</location>
        <topology evidence="1">Multi-pass membrane protein</topology>
    </subcellularLocation>
</comment>
<dbReference type="Pfam" id="PF01292">
    <property type="entry name" value="Ni_hydr_CYTB"/>
    <property type="match status" value="1"/>
</dbReference>
<dbReference type="InterPro" id="IPR011577">
    <property type="entry name" value="Cyt_b561_bac/Ni-Hgenase"/>
</dbReference>
<dbReference type="PANTHER" id="PTHR30485:SF2">
    <property type="entry name" value="BLL0597 PROTEIN"/>
    <property type="match status" value="1"/>
</dbReference>
<keyword evidence="5 6" id="KW-0472">Membrane</keyword>
<dbReference type="Gene3D" id="1.20.950.20">
    <property type="entry name" value="Transmembrane di-heme cytochromes, Chain C"/>
    <property type="match status" value="1"/>
</dbReference>
<accession>A0ABU2HW86</accession>
<dbReference type="RefSeq" id="WP_311161187.1">
    <property type="nucleotide sequence ID" value="NZ_JAVQLW010000002.1"/>
</dbReference>
<evidence type="ECO:0000259" key="7">
    <source>
        <dbReference type="Pfam" id="PF01292"/>
    </source>
</evidence>
<name>A0ABU2HW86_9RHOB</name>
<evidence type="ECO:0000256" key="1">
    <source>
        <dbReference type="ARBA" id="ARBA00004651"/>
    </source>
</evidence>
<dbReference type="InterPro" id="IPR016174">
    <property type="entry name" value="Di-haem_cyt_TM"/>
</dbReference>
<feature type="transmembrane region" description="Helical" evidence="6">
    <location>
        <begin position="12"/>
        <end position="33"/>
    </location>
</feature>
<feature type="transmembrane region" description="Helical" evidence="6">
    <location>
        <begin position="100"/>
        <end position="120"/>
    </location>
</feature>
<evidence type="ECO:0000256" key="3">
    <source>
        <dbReference type="ARBA" id="ARBA00022692"/>
    </source>
</evidence>
<gene>
    <name evidence="8" type="ORF">RGQ15_14535</name>
</gene>
<protein>
    <submittedName>
        <fullName evidence="8">Cytochrome b/b6 domain-containing protein</fullName>
    </submittedName>
</protein>
<proteinExistence type="predicted"/>
<sequence length="192" mass="21136">MTDPVEDGEIRVWDPFLRVFHWSLASLIGLAWLTEDGPKSLHEGAGYVIVALLAARLVWGFVGPKHARFSDFLRGPGVVLAHLHDLARGRERRYLGHNPAGGWMIVALIVTISATALTGWLQTTDRFWGSTMMEETHECFASLILVLLAGHLCGVLVESLHHRENLVRAMITGRKRPLPPLGSDAHPEGGAQ</sequence>
<feature type="transmembrane region" description="Helical" evidence="6">
    <location>
        <begin position="140"/>
        <end position="160"/>
    </location>
</feature>
<comment type="caution">
    <text evidence="8">The sequence shown here is derived from an EMBL/GenBank/DDBJ whole genome shotgun (WGS) entry which is preliminary data.</text>
</comment>
<keyword evidence="3 6" id="KW-0812">Transmembrane</keyword>
<reference evidence="9" key="1">
    <citation type="submission" date="2023-07" db="EMBL/GenBank/DDBJ databases">
        <title>Paracoccus sp. MBLB3053 whole genome sequence.</title>
        <authorList>
            <person name="Hwang C.Y."/>
            <person name="Cho E.-S."/>
            <person name="Seo M.-J."/>
        </authorList>
    </citation>
    <scope>NUCLEOTIDE SEQUENCE [LARGE SCALE GENOMIC DNA]</scope>
    <source>
        <strain evidence="9">MBLB3053</strain>
    </source>
</reference>
<dbReference type="Proteomes" id="UP001269144">
    <property type="component" value="Unassembled WGS sequence"/>
</dbReference>
<keyword evidence="4 6" id="KW-1133">Transmembrane helix</keyword>
<evidence type="ECO:0000256" key="5">
    <source>
        <dbReference type="ARBA" id="ARBA00023136"/>
    </source>
</evidence>
<feature type="transmembrane region" description="Helical" evidence="6">
    <location>
        <begin position="45"/>
        <end position="62"/>
    </location>
</feature>
<evidence type="ECO:0000256" key="6">
    <source>
        <dbReference type="SAM" id="Phobius"/>
    </source>
</evidence>
<dbReference type="EMBL" id="JAVQLW010000002">
    <property type="protein sequence ID" value="MDS9468780.1"/>
    <property type="molecule type" value="Genomic_DNA"/>
</dbReference>
<evidence type="ECO:0000313" key="8">
    <source>
        <dbReference type="EMBL" id="MDS9468780.1"/>
    </source>
</evidence>
<evidence type="ECO:0000256" key="4">
    <source>
        <dbReference type="ARBA" id="ARBA00022989"/>
    </source>
</evidence>
<keyword evidence="2" id="KW-1003">Cell membrane</keyword>
<evidence type="ECO:0000256" key="2">
    <source>
        <dbReference type="ARBA" id="ARBA00022475"/>
    </source>
</evidence>